<keyword evidence="4" id="KW-0462">Maltose metabolism</keyword>
<dbReference type="Gene3D" id="2.60.40.1180">
    <property type="entry name" value="Golgi alpha-mannosidase II"/>
    <property type="match status" value="1"/>
</dbReference>
<dbReference type="InterPro" id="IPR006047">
    <property type="entry name" value="GH13_cat_dom"/>
</dbReference>
<dbReference type="SUPFAM" id="SSF51445">
    <property type="entry name" value="(Trans)glycosidases"/>
    <property type="match status" value="1"/>
</dbReference>
<dbReference type="AlphaFoldDB" id="A0A0C3HYF4"/>
<evidence type="ECO:0000256" key="3">
    <source>
        <dbReference type="ARBA" id="ARBA00023295"/>
    </source>
</evidence>
<dbReference type="FunFam" id="3.90.400.10:FF:000004">
    <property type="entry name" value="Oligo-1,6-glucosidase"/>
    <property type="match status" value="1"/>
</dbReference>
<proteinExistence type="inferred from homology"/>
<dbReference type="InParanoid" id="A0A0C3HYF4"/>
<dbReference type="GO" id="GO:0033934">
    <property type="term" value="F:glucan 1,4-alpha-maltotriohydrolase activity"/>
    <property type="evidence" value="ECO:0007669"/>
    <property type="project" value="TreeGrafter"/>
</dbReference>
<dbReference type="GO" id="GO:0005987">
    <property type="term" value="P:sucrose catabolic process"/>
    <property type="evidence" value="ECO:0007669"/>
    <property type="project" value="TreeGrafter"/>
</dbReference>
<gene>
    <name evidence="6" type="ORF">OIDMADRAFT_174803</name>
</gene>
<evidence type="ECO:0000256" key="2">
    <source>
        <dbReference type="ARBA" id="ARBA00022801"/>
    </source>
</evidence>
<dbReference type="Gene3D" id="3.90.400.10">
    <property type="entry name" value="Oligo-1,6-glucosidase, Domain 2"/>
    <property type="match status" value="1"/>
</dbReference>
<dbReference type="Proteomes" id="UP000054321">
    <property type="component" value="Unassembled WGS sequence"/>
</dbReference>
<dbReference type="GO" id="GO:0000025">
    <property type="term" value="P:maltose catabolic process"/>
    <property type="evidence" value="ECO:0007669"/>
    <property type="project" value="TreeGrafter"/>
</dbReference>
<dbReference type="Gene3D" id="3.20.20.80">
    <property type="entry name" value="Glycosidases"/>
    <property type="match status" value="1"/>
</dbReference>
<dbReference type="FunFam" id="3.20.20.80:FF:000087">
    <property type="entry name" value="Oligo-1,6-glucosidase IMA1"/>
    <property type="match status" value="1"/>
</dbReference>
<dbReference type="EMBL" id="KN832870">
    <property type="protein sequence ID" value="KIN07910.1"/>
    <property type="molecule type" value="Genomic_DNA"/>
</dbReference>
<dbReference type="CDD" id="cd11333">
    <property type="entry name" value="AmyAc_SI_OligoGlu_DGase"/>
    <property type="match status" value="1"/>
</dbReference>
<dbReference type="FunFam" id="2.60.40.1180:FF:000007">
    <property type="entry name" value="Sucrose isomerase"/>
    <property type="match status" value="1"/>
</dbReference>
<dbReference type="InterPro" id="IPR017853">
    <property type="entry name" value="GH"/>
</dbReference>
<reference evidence="6 7" key="1">
    <citation type="submission" date="2014-04" db="EMBL/GenBank/DDBJ databases">
        <authorList>
            <consortium name="DOE Joint Genome Institute"/>
            <person name="Kuo A."/>
            <person name="Martino E."/>
            <person name="Perotto S."/>
            <person name="Kohler A."/>
            <person name="Nagy L.G."/>
            <person name="Floudas D."/>
            <person name="Copeland A."/>
            <person name="Barry K.W."/>
            <person name="Cichocki N."/>
            <person name="Veneault-Fourrey C."/>
            <person name="LaButti K."/>
            <person name="Lindquist E.A."/>
            <person name="Lipzen A."/>
            <person name="Lundell T."/>
            <person name="Morin E."/>
            <person name="Murat C."/>
            <person name="Sun H."/>
            <person name="Tunlid A."/>
            <person name="Henrissat B."/>
            <person name="Grigoriev I.V."/>
            <person name="Hibbett D.S."/>
            <person name="Martin F."/>
            <person name="Nordberg H.P."/>
            <person name="Cantor M.N."/>
            <person name="Hua S.X."/>
        </authorList>
    </citation>
    <scope>NUCLEOTIDE SEQUENCE [LARGE SCALE GENOMIC DNA]</scope>
    <source>
        <strain evidence="6 7">Zn</strain>
    </source>
</reference>
<keyword evidence="2 6" id="KW-0378">Hydrolase</keyword>
<evidence type="ECO:0000259" key="5">
    <source>
        <dbReference type="SMART" id="SM00642"/>
    </source>
</evidence>
<dbReference type="GO" id="GO:0004556">
    <property type="term" value="F:alpha-amylase activity"/>
    <property type="evidence" value="ECO:0007669"/>
    <property type="project" value="TreeGrafter"/>
</dbReference>
<evidence type="ECO:0000313" key="7">
    <source>
        <dbReference type="Proteomes" id="UP000054321"/>
    </source>
</evidence>
<protein>
    <submittedName>
        <fullName evidence="6">Glycoside hydrolase family 13 protein</fullName>
    </submittedName>
</protein>
<feature type="domain" description="Glycosyl hydrolase family 13 catalytic" evidence="5">
    <location>
        <begin position="18"/>
        <end position="437"/>
    </location>
</feature>
<dbReference type="OrthoDB" id="1740265at2759"/>
<dbReference type="InterPro" id="IPR045857">
    <property type="entry name" value="O16G_dom_2"/>
</dbReference>
<evidence type="ECO:0000313" key="6">
    <source>
        <dbReference type="EMBL" id="KIN07910.1"/>
    </source>
</evidence>
<dbReference type="InterPro" id="IPR013780">
    <property type="entry name" value="Glyco_hydro_b"/>
</dbReference>
<dbReference type="PANTHER" id="PTHR10357:SF232">
    <property type="entry name" value="GLYCOSYL HYDROLASE FAMILY 13 CATALYTIC DOMAIN-CONTAINING PROTEIN"/>
    <property type="match status" value="1"/>
</dbReference>
<comment type="similarity">
    <text evidence="1">Belongs to the glycosyl hydrolase 13 family.</text>
</comment>
<accession>A0A0C3HYF4</accession>
<keyword evidence="7" id="KW-1185">Reference proteome</keyword>
<sequence length="580" mass="67467">MAFQSPRRAWWKESSVYQIYPASFADSNNDGVGDIPGIISKLDYIKTLGIDIVWVCPIYKSPQVDMGYDIEDYKDIHKPYGTVKDVETLIQGCHDRGMKLVMDLVVNHTSDKHMWFKEAKKGKDNAYRDFYIWRKPKYDQDGKRQPPNNWGAMWGGSVWEYDETSEEYYLHLFAPQQPDLNWESPQVRDAVHDIVRFWLDKGVDGFRMDVINFISKVPDLPDAPITLPDREYQPGHKYFACGPRLHEYLFDIGKILKEYDAFSVGEMPYVNDPKEILNAVGFDRGELNMIFHFEIVDMDHGTQGKFSPRQWQMSELKNIVNKWQSFMINNDGWNALYLENHDQSRSVSRWGSDLPEFRVVSAKMFATFLALQSGTVFIFQGQELGMINIPKERHISQYKDLETLNAWNDLLRHHPNDTELQRIMLDEIQLKSRDNARTPVQWDNTKYAGFSTAKPWQAENPSYTTINAATQVGIEGSVFEYWASILRLRKSYKDILIYGRFEMVDENNNDIFAYTRSFGTDKIVVVTSFRKERINWEAPKNLRLEAGEFLISNYDGISVKDGKVQLRPFEAFAVLVKDLA</sequence>
<evidence type="ECO:0000256" key="4">
    <source>
        <dbReference type="ARBA" id="ARBA00026248"/>
    </source>
</evidence>
<reference evidence="7" key="2">
    <citation type="submission" date="2015-01" db="EMBL/GenBank/DDBJ databases">
        <title>Evolutionary Origins and Diversification of the Mycorrhizal Mutualists.</title>
        <authorList>
            <consortium name="DOE Joint Genome Institute"/>
            <consortium name="Mycorrhizal Genomics Consortium"/>
            <person name="Kohler A."/>
            <person name="Kuo A."/>
            <person name="Nagy L.G."/>
            <person name="Floudas D."/>
            <person name="Copeland A."/>
            <person name="Barry K.W."/>
            <person name="Cichocki N."/>
            <person name="Veneault-Fourrey C."/>
            <person name="LaButti K."/>
            <person name="Lindquist E.A."/>
            <person name="Lipzen A."/>
            <person name="Lundell T."/>
            <person name="Morin E."/>
            <person name="Murat C."/>
            <person name="Riley R."/>
            <person name="Ohm R."/>
            <person name="Sun H."/>
            <person name="Tunlid A."/>
            <person name="Henrissat B."/>
            <person name="Grigoriev I.V."/>
            <person name="Hibbett D.S."/>
            <person name="Martin F."/>
        </authorList>
    </citation>
    <scope>NUCLEOTIDE SEQUENCE [LARGE SCALE GENOMIC DNA]</scope>
    <source>
        <strain evidence="7">Zn</strain>
    </source>
</reference>
<evidence type="ECO:0000256" key="1">
    <source>
        <dbReference type="ARBA" id="ARBA00008061"/>
    </source>
</evidence>
<name>A0A0C3HYF4_OIDMZ</name>
<organism evidence="6 7">
    <name type="scientific">Oidiodendron maius (strain Zn)</name>
    <dbReference type="NCBI Taxonomy" id="913774"/>
    <lineage>
        <taxon>Eukaryota</taxon>
        <taxon>Fungi</taxon>
        <taxon>Dikarya</taxon>
        <taxon>Ascomycota</taxon>
        <taxon>Pezizomycotina</taxon>
        <taxon>Leotiomycetes</taxon>
        <taxon>Leotiomycetes incertae sedis</taxon>
        <taxon>Myxotrichaceae</taxon>
        <taxon>Oidiodendron</taxon>
    </lineage>
</organism>
<dbReference type="SUPFAM" id="SSF51011">
    <property type="entry name" value="Glycosyl hydrolase domain"/>
    <property type="match status" value="1"/>
</dbReference>
<keyword evidence="3" id="KW-0326">Glycosidase</keyword>
<dbReference type="PANTHER" id="PTHR10357">
    <property type="entry name" value="ALPHA-AMYLASE FAMILY MEMBER"/>
    <property type="match status" value="1"/>
</dbReference>
<dbReference type="Pfam" id="PF00128">
    <property type="entry name" value="Alpha-amylase"/>
    <property type="match status" value="1"/>
</dbReference>
<dbReference type="GO" id="GO:0004574">
    <property type="term" value="F:oligo-1,6-glucosidase activity"/>
    <property type="evidence" value="ECO:0007669"/>
    <property type="project" value="TreeGrafter"/>
</dbReference>
<dbReference type="GO" id="GO:0004575">
    <property type="term" value="F:sucrose alpha-glucosidase activity"/>
    <property type="evidence" value="ECO:0007669"/>
    <property type="project" value="TreeGrafter"/>
</dbReference>
<dbReference type="FunFam" id="3.20.20.80:FF:000064">
    <property type="entry name" value="Oligo-1,6-glucosidase"/>
    <property type="match status" value="1"/>
</dbReference>
<dbReference type="STRING" id="913774.A0A0C3HYF4"/>
<dbReference type="HOGENOM" id="CLU_006462_1_1_1"/>
<dbReference type="SMART" id="SM00642">
    <property type="entry name" value="Aamy"/>
    <property type="match status" value="1"/>
</dbReference>